<sequence>MNPIREWTDIGDSRFSDVFGDFRCAEHFANPVPDAAESRFGYWAYRWQSEVEDFLITSPVWYDPSNHQVILYVESDEECDYYRILGICWVELSHGDGGYYIAYIARRLDEREHGIGGKLLAHALKFISENAKIKGFSRETSALIDYRNTESRRLFERFGFAEPGDGRRIEGRYLEYFLPTNSPVWDSAVLHETG</sequence>
<dbReference type="AlphaFoldDB" id="A0A2U2N934"/>
<accession>A0A2U2N934</accession>
<dbReference type="InterPro" id="IPR000182">
    <property type="entry name" value="GNAT_dom"/>
</dbReference>
<evidence type="ECO:0000313" key="3">
    <source>
        <dbReference type="Proteomes" id="UP000245876"/>
    </source>
</evidence>
<evidence type="ECO:0000313" key="2">
    <source>
        <dbReference type="EMBL" id="PWG65600.1"/>
    </source>
</evidence>
<dbReference type="GO" id="GO:0016747">
    <property type="term" value="F:acyltransferase activity, transferring groups other than amino-acyl groups"/>
    <property type="evidence" value="ECO:0007669"/>
    <property type="project" value="InterPro"/>
</dbReference>
<dbReference type="RefSeq" id="WP_109057069.1">
    <property type="nucleotide sequence ID" value="NZ_QFFM01000012.1"/>
</dbReference>
<dbReference type="SUPFAM" id="SSF55729">
    <property type="entry name" value="Acyl-CoA N-acyltransferases (Nat)"/>
    <property type="match status" value="1"/>
</dbReference>
<gene>
    <name evidence="2" type="ORF">DF196_06615</name>
</gene>
<evidence type="ECO:0000259" key="1">
    <source>
        <dbReference type="PROSITE" id="PS51186"/>
    </source>
</evidence>
<comment type="caution">
    <text evidence="2">The sequence shown here is derived from an EMBL/GenBank/DDBJ whole genome shotgun (WGS) entry which is preliminary data.</text>
</comment>
<dbReference type="Gene3D" id="3.40.630.30">
    <property type="match status" value="1"/>
</dbReference>
<protein>
    <recommendedName>
        <fullName evidence="1">N-acetyltransferase domain-containing protein</fullName>
    </recommendedName>
</protein>
<dbReference type="Proteomes" id="UP000245876">
    <property type="component" value="Unassembled WGS sequence"/>
</dbReference>
<dbReference type="OrthoDB" id="7057833at2"/>
<dbReference type="PROSITE" id="PS51186">
    <property type="entry name" value="GNAT"/>
    <property type="match status" value="1"/>
</dbReference>
<keyword evidence="3" id="KW-1185">Reference proteome</keyword>
<dbReference type="InterPro" id="IPR016181">
    <property type="entry name" value="Acyl_CoA_acyltransferase"/>
</dbReference>
<dbReference type="EMBL" id="QFFM01000012">
    <property type="protein sequence ID" value="PWG65600.1"/>
    <property type="molecule type" value="Genomic_DNA"/>
</dbReference>
<feature type="domain" description="N-acetyltransferase" evidence="1">
    <location>
        <begin position="20"/>
        <end position="179"/>
    </location>
</feature>
<dbReference type="Pfam" id="PF00583">
    <property type="entry name" value="Acetyltransf_1"/>
    <property type="match status" value="1"/>
</dbReference>
<proteinExistence type="predicted"/>
<name>A0A2U2N934_9BIFI</name>
<organism evidence="2 3">
    <name type="scientific">Bifidobacterium callitrichidarum</name>
    <dbReference type="NCBI Taxonomy" id="2052941"/>
    <lineage>
        <taxon>Bacteria</taxon>
        <taxon>Bacillati</taxon>
        <taxon>Actinomycetota</taxon>
        <taxon>Actinomycetes</taxon>
        <taxon>Bifidobacteriales</taxon>
        <taxon>Bifidobacteriaceae</taxon>
        <taxon>Bifidobacterium</taxon>
    </lineage>
</organism>
<reference evidence="2 3" key="1">
    <citation type="journal article" date="2018" name="Int. J. Syst. Evol. Microbiol.">
        <title>Bifidobacterium callitrichidarum sp. nov. from the faeces of the emperor tamarin (Saguinus imperator).</title>
        <authorList>
            <person name="Modesto M."/>
            <person name="Michelini S."/>
            <person name="Sansosti M.C."/>
            <person name="De Filippo C."/>
            <person name="Cavalieri D."/>
            <person name="Qvirist L."/>
            <person name="Andlid T."/>
            <person name="Spiezio C."/>
            <person name="Sandri C."/>
            <person name="Pascarelli S."/>
            <person name="Sgorbati B."/>
            <person name="Mattarelli P."/>
        </authorList>
    </citation>
    <scope>NUCLEOTIDE SEQUENCE [LARGE SCALE GENOMIC DNA]</scope>
    <source>
        <strain evidence="2 3">TRI 5</strain>
    </source>
</reference>